<dbReference type="Pfam" id="PF02811">
    <property type="entry name" value="PHP"/>
    <property type="match status" value="1"/>
</dbReference>
<dbReference type="InterPro" id="IPR050243">
    <property type="entry name" value="PHP_phosphatase"/>
</dbReference>
<evidence type="ECO:0000313" key="3">
    <source>
        <dbReference type="Proteomes" id="UP000215301"/>
    </source>
</evidence>
<feature type="domain" description="Polymerase/histidinol phosphatase N-terminal" evidence="1">
    <location>
        <begin position="5"/>
        <end position="83"/>
    </location>
</feature>
<dbReference type="RefSeq" id="WP_094043979.1">
    <property type="nucleotide sequence ID" value="NZ_NKHD01000006.1"/>
</dbReference>
<evidence type="ECO:0000313" key="2">
    <source>
        <dbReference type="EMBL" id="OXT09143.1"/>
    </source>
</evidence>
<dbReference type="GO" id="GO:0042578">
    <property type="term" value="F:phosphoric ester hydrolase activity"/>
    <property type="evidence" value="ECO:0007669"/>
    <property type="project" value="TreeGrafter"/>
</dbReference>
<dbReference type="EMBL" id="NKHD01000006">
    <property type="protein sequence ID" value="OXT09143.1"/>
    <property type="molecule type" value="Genomic_DNA"/>
</dbReference>
<name>A0A231VLM3_THETR</name>
<dbReference type="AlphaFoldDB" id="A0A231VLM3"/>
<evidence type="ECO:0000259" key="1">
    <source>
        <dbReference type="SMART" id="SM00481"/>
    </source>
</evidence>
<dbReference type="InterPro" id="IPR004013">
    <property type="entry name" value="PHP_dom"/>
</dbReference>
<accession>A0A231VLM3</accession>
<dbReference type="SMART" id="SM00481">
    <property type="entry name" value="POLIIIAc"/>
    <property type="match status" value="1"/>
</dbReference>
<dbReference type="InterPro" id="IPR016195">
    <property type="entry name" value="Pol/histidinol_Pase-like"/>
</dbReference>
<sequence length="243" mass="27115">MKLFADYHTHTVFSHGKGTIEDNVKAAIKMGLREIAITDHGPGHIFFGLRKRDYKEIRDEIDRLNDKYPNIRILMGVEANLISLNGDIDVDDELMKYLDILLMGYHTGVVPKDLYNCLHMFGKNAVSKYFGSMKSIVRDQNTDAIIKAINKYKINIITHPGAKVDLDTKRLALAAKSRGTALEINSSHGYMTVEYVRIAKSVGAKFAIDSDAHTSSRVGDFSRGIEIAREAGLTAKDIINAEE</sequence>
<comment type="caution">
    <text evidence="2">The sequence shown here is derived from an EMBL/GenBank/DDBJ whole genome shotgun (WGS) entry which is preliminary data.</text>
</comment>
<dbReference type="PANTHER" id="PTHR36928">
    <property type="entry name" value="PHOSPHATASE YCDX-RELATED"/>
    <property type="match status" value="1"/>
</dbReference>
<dbReference type="GO" id="GO:0005829">
    <property type="term" value="C:cytosol"/>
    <property type="evidence" value="ECO:0007669"/>
    <property type="project" value="TreeGrafter"/>
</dbReference>
<protein>
    <submittedName>
        <fullName evidence="2">Histidinol-phosphatase</fullName>
    </submittedName>
</protein>
<proteinExistence type="predicted"/>
<dbReference type="InterPro" id="IPR003141">
    <property type="entry name" value="Pol/His_phosphatase_N"/>
</dbReference>
<dbReference type="GO" id="GO:0008270">
    <property type="term" value="F:zinc ion binding"/>
    <property type="evidence" value="ECO:0007669"/>
    <property type="project" value="TreeGrafter"/>
</dbReference>
<gene>
    <name evidence="2" type="ORF">CE561_03050</name>
</gene>
<dbReference type="Gene3D" id="3.20.20.140">
    <property type="entry name" value="Metal-dependent hydrolases"/>
    <property type="match status" value="1"/>
</dbReference>
<reference evidence="2 3" key="1">
    <citation type="submission" date="2017-06" db="EMBL/GenBank/DDBJ databases">
        <title>Isolation and characterization of a thermophilic and butanogenic Thermoanaerobacterium thermosaccharolyticum M5 capable of efficient degradation of hemicellulose.</title>
        <authorList>
            <person name="Xin F."/>
            <person name="Jiang Y."/>
        </authorList>
    </citation>
    <scope>NUCLEOTIDE SEQUENCE [LARGE SCALE GENOMIC DNA]</scope>
    <source>
        <strain evidence="2 3">M5</strain>
    </source>
</reference>
<dbReference type="PANTHER" id="PTHR36928:SF1">
    <property type="entry name" value="PHOSPHATASE YCDX-RELATED"/>
    <property type="match status" value="1"/>
</dbReference>
<dbReference type="Proteomes" id="UP000215301">
    <property type="component" value="Unassembled WGS sequence"/>
</dbReference>
<organism evidence="2 3">
    <name type="scientific">Thermoanaerobacterium thermosaccharolyticum</name>
    <name type="common">Clostridium thermosaccharolyticum</name>
    <dbReference type="NCBI Taxonomy" id="1517"/>
    <lineage>
        <taxon>Bacteria</taxon>
        <taxon>Bacillati</taxon>
        <taxon>Bacillota</taxon>
        <taxon>Clostridia</taxon>
        <taxon>Thermoanaerobacterales</taxon>
        <taxon>Thermoanaerobacteraceae</taxon>
        <taxon>Thermoanaerobacterium</taxon>
    </lineage>
</organism>
<dbReference type="SUPFAM" id="SSF89550">
    <property type="entry name" value="PHP domain-like"/>
    <property type="match status" value="1"/>
</dbReference>